<dbReference type="InterPro" id="IPR009078">
    <property type="entry name" value="Ferritin-like_SF"/>
</dbReference>
<dbReference type="PANTHER" id="PTHR42932:SF1">
    <property type="entry name" value="GENERAL STRESS PROTEIN 20U"/>
    <property type="match status" value="1"/>
</dbReference>
<dbReference type="InterPro" id="IPR023188">
    <property type="entry name" value="DPS_DNA-bd_CS"/>
</dbReference>
<dbReference type="InterPro" id="IPR008331">
    <property type="entry name" value="Ferritin_DPS_dom"/>
</dbReference>
<comment type="caution">
    <text evidence="4">The sequence shown here is derived from an EMBL/GenBank/DDBJ whole genome shotgun (WGS) entry which is preliminary data.</text>
</comment>
<dbReference type="STRING" id="764291.STRUR_0571"/>
<reference evidence="4 5" key="1">
    <citation type="journal article" date="2014" name="Int. J. Syst. Evol. Microbiol.">
        <title>Phylogenomics and the dynamic genome evolution of the genus Streptococcus.</title>
        <authorList>
            <consortium name="The Broad Institute Genome Sequencing Platform"/>
            <person name="Richards V.P."/>
            <person name="Palmer S.R."/>
            <person name="Pavinski Bitar P.D."/>
            <person name="Qin X."/>
            <person name="Weinstock G.M."/>
            <person name="Highlander S.K."/>
            <person name="Town C.D."/>
            <person name="Burne R.A."/>
            <person name="Stanhope M.J."/>
        </authorList>
    </citation>
    <scope>NUCLEOTIDE SEQUENCE [LARGE SCALE GENOMIC DNA]</scope>
    <source>
        <strain evidence="4 5">2285-97</strain>
    </source>
</reference>
<dbReference type="Pfam" id="PF00210">
    <property type="entry name" value="Ferritin"/>
    <property type="match status" value="1"/>
</dbReference>
<proteinExistence type="inferred from homology"/>
<dbReference type="GO" id="GO:0016722">
    <property type="term" value="F:oxidoreductase activity, acting on metal ions"/>
    <property type="evidence" value="ECO:0007669"/>
    <property type="project" value="InterPro"/>
</dbReference>
<evidence type="ECO:0000256" key="1">
    <source>
        <dbReference type="ARBA" id="ARBA00009497"/>
    </source>
</evidence>
<dbReference type="PANTHER" id="PTHR42932">
    <property type="entry name" value="GENERAL STRESS PROTEIN 20U"/>
    <property type="match status" value="1"/>
</dbReference>
<dbReference type="Gene3D" id="1.20.1260.10">
    <property type="match status" value="1"/>
</dbReference>
<accession>G5KD52</accession>
<dbReference type="RefSeq" id="WP_006738959.1">
    <property type="nucleotide sequence ID" value="NZ_AEUZ02000001.1"/>
</dbReference>
<dbReference type="GO" id="GO:0008199">
    <property type="term" value="F:ferric iron binding"/>
    <property type="evidence" value="ECO:0007669"/>
    <property type="project" value="InterPro"/>
</dbReference>
<evidence type="ECO:0000313" key="5">
    <source>
        <dbReference type="Proteomes" id="UP000005388"/>
    </source>
</evidence>
<dbReference type="eggNOG" id="COG0783">
    <property type="taxonomic scope" value="Bacteria"/>
</dbReference>
<dbReference type="PRINTS" id="PR01346">
    <property type="entry name" value="HELNAPAPROT"/>
</dbReference>
<evidence type="ECO:0000256" key="2">
    <source>
        <dbReference type="RuleBase" id="RU003875"/>
    </source>
</evidence>
<comment type="similarity">
    <text evidence="1 2">Belongs to the Dps family.</text>
</comment>
<feature type="domain" description="Ferritin/DPS" evidence="3">
    <location>
        <begin position="30"/>
        <end position="171"/>
    </location>
</feature>
<dbReference type="CDD" id="cd01043">
    <property type="entry name" value="DPS"/>
    <property type="match status" value="1"/>
</dbReference>
<gene>
    <name evidence="4" type="ORF">STRUR_0571</name>
</gene>
<dbReference type="PROSITE" id="PS00818">
    <property type="entry name" value="DPS_1"/>
    <property type="match status" value="1"/>
</dbReference>
<dbReference type="PIRSF" id="PIRSF005900">
    <property type="entry name" value="Dps"/>
    <property type="match status" value="1"/>
</dbReference>
<organism evidence="4 5">
    <name type="scientific">Streptococcus urinalis 2285-97</name>
    <dbReference type="NCBI Taxonomy" id="764291"/>
    <lineage>
        <taxon>Bacteria</taxon>
        <taxon>Bacillati</taxon>
        <taxon>Bacillota</taxon>
        <taxon>Bacilli</taxon>
        <taxon>Lactobacillales</taxon>
        <taxon>Streptococcaceae</taxon>
        <taxon>Streptococcus</taxon>
    </lineage>
</organism>
<evidence type="ECO:0000259" key="3">
    <source>
        <dbReference type="Pfam" id="PF00210"/>
    </source>
</evidence>
<dbReference type="SUPFAM" id="SSF47240">
    <property type="entry name" value="Ferritin-like"/>
    <property type="match status" value="1"/>
</dbReference>
<dbReference type="InterPro" id="IPR012347">
    <property type="entry name" value="Ferritin-like"/>
</dbReference>
<keyword evidence="5" id="KW-1185">Reference proteome</keyword>
<protein>
    <submittedName>
        <fullName evidence="4">Ferritin-like protein</fullName>
    </submittedName>
</protein>
<dbReference type="EMBL" id="AEUZ02000001">
    <property type="protein sequence ID" value="EHJ56192.1"/>
    <property type="molecule type" value="Genomic_DNA"/>
</dbReference>
<evidence type="ECO:0000313" key="4">
    <source>
        <dbReference type="EMBL" id="EHJ56192.1"/>
    </source>
</evidence>
<sequence length="176" mass="19874">MTDTLVESIYATITHKLPKKSNSSNEKTKAVLNQAVADLSKAASIVHQTHWYMRGPGFLYLHPQMDDYMDSLNEHLDVISERLITIGGQPYSTLKEFDEQSKLKEEKGSYDVSMSDRLTKLVEVYRYLSSLYQVGLDVTAEENDDVTNDIFVAAKTEADKTVWMLQGELGNSSELN</sequence>
<name>G5KD52_9STRE</name>
<dbReference type="AlphaFoldDB" id="G5KD52"/>
<dbReference type="Proteomes" id="UP000005388">
    <property type="component" value="Unassembled WGS sequence"/>
</dbReference>
<dbReference type="InterPro" id="IPR002177">
    <property type="entry name" value="DPS_DNA-bd"/>
</dbReference>